<evidence type="ECO:0000256" key="2">
    <source>
        <dbReference type="SAM" id="MobiDB-lite"/>
    </source>
</evidence>
<keyword evidence="4" id="KW-1185">Reference proteome</keyword>
<dbReference type="PANTHER" id="PTHR36508:SF1">
    <property type="entry name" value="PROTEIN SLYX"/>
    <property type="match status" value="1"/>
</dbReference>
<sequence length="75" mass="8727">MPMSEPNALDARLVELESKISFAEDLLDTLNMTVFRQQREIERLQKQLAHLQEQLRNATTPAQPLSLRDEIPPHY</sequence>
<gene>
    <name evidence="1" type="primary">slyX</name>
    <name evidence="3" type="ORF">E6O51_17295</name>
</gene>
<evidence type="ECO:0000256" key="1">
    <source>
        <dbReference type="HAMAP-Rule" id="MF_00715"/>
    </source>
</evidence>
<organism evidence="3 4">
    <name type="scientific">Pseudothauera rhizosphaerae</name>
    <dbReference type="NCBI Taxonomy" id="2565932"/>
    <lineage>
        <taxon>Bacteria</taxon>
        <taxon>Pseudomonadati</taxon>
        <taxon>Pseudomonadota</taxon>
        <taxon>Betaproteobacteria</taxon>
        <taxon>Rhodocyclales</taxon>
        <taxon>Zoogloeaceae</taxon>
        <taxon>Pseudothauera</taxon>
    </lineage>
</organism>
<name>A0A4S4AFX2_9RHOO</name>
<comment type="caution">
    <text evidence="3">The sequence shown here is derived from an EMBL/GenBank/DDBJ whole genome shotgun (WGS) entry which is preliminary data.</text>
</comment>
<dbReference type="AlphaFoldDB" id="A0A4S4AFX2"/>
<proteinExistence type="inferred from homology"/>
<comment type="similarity">
    <text evidence="1">Belongs to the SlyX family.</text>
</comment>
<dbReference type="Gene3D" id="1.20.5.300">
    <property type="match status" value="1"/>
</dbReference>
<dbReference type="InterPro" id="IPR007236">
    <property type="entry name" value="SlyX"/>
</dbReference>
<protein>
    <recommendedName>
        <fullName evidence="1">Protein SlyX homolog</fullName>
    </recommendedName>
</protein>
<dbReference type="PANTHER" id="PTHR36508">
    <property type="entry name" value="PROTEIN SLYX"/>
    <property type="match status" value="1"/>
</dbReference>
<accession>A0A4S4AFX2</accession>
<dbReference type="HAMAP" id="MF_00715">
    <property type="entry name" value="SlyX"/>
    <property type="match status" value="1"/>
</dbReference>
<reference evidence="3 4" key="1">
    <citation type="submission" date="2019-04" db="EMBL/GenBank/DDBJ databases">
        <title>Azoarcus rhizosphaerae sp. nov. isolated from rhizosphere of Ficus religiosa.</title>
        <authorList>
            <person name="Lin S.-Y."/>
            <person name="Hameed A."/>
            <person name="Hsu Y.-H."/>
            <person name="Young C.-C."/>
        </authorList>
    </citation>
    <scope>NUCLEOTIDE SEQUENCE [LARGE SCALE GENOMIC DNA]</scope>
    <source>
        <strain evidence="3 4">CC-YHH848</strain>
    </source>
</reference>
<dbReference type="OrthoDB" id="5297107at2"/>
<dbReference type="EMBL" id="SSOD01000016">
    <property type="protein sequence ID" value="THF58096.1"/>
    <property type="molecule type" value="Genomic_DNA"/>
</dbReference>
<feature type="region of interest" description="Disordered" evidence="2">
    <location>
        <begin position="56"/>
        <end position="75"/>
    </location>
</feature>
<dbReference type="Proteomes" id="UP000307956">
    <property type="component" value="Unassembled WGS sequence"/>
</dbReference>
<evidence type="ECO:0000313" key="4">
    <source>
        <dbReference type="Proteomes" id="UP000307956"/>
    </source>
</evidence>
<dbReference type="Pfam" id="PF04102">
    <property type="entry name" value="SlyX"/>
    <property type="match status" value="1"/>
</dbReference>
<evidence type="ECO:0000313" key="3">
    <source>
        <dbReference type="EMBL" id="THF58096.1"/>
    </source>
</evidence>